<feature type="compositionally biased region" description="Polar residues" evidence="1">
    <location>
        <begin position="670"/>
        <end position="679"/>
    </location>
</feature>
<evidence type="ECO:0000256" key="1">
    <source>
        <dbReference type="SAM" id="MobiDB-lite"/>
    </source>
</evidence>
<comment type="caution">
    <text evidence="2">The sequence shown here is derived from an EMBL/GenBank/DDBJ whole genome shotgun (WGS) entry which is preliminary data.</text>
</comment>
<reference evidence="2 3" key="1">
    <citation type="submission" date="2022-10" db="EMBL/GenBank/DDBJ databases">
        <title>Luteolibacter flavescens strain MCCC 1K03193, whole genome shotgun sequencing project.</title>
        <authorList>
            <person name="Zhao G."/>
            <person name="Shen L."/>
        </authorList>
    </citation>
    <scope>NUCLEOTIDE SEQUENCE [LARGE SCALE GENOMIC DNA]</scope>
    <source>
        <strain evidence="2 3">MCCC 1K03193</strain>
    </source>
</reference>
<dbReference type="Pfam" id="PF13551">
    <property type="entry name" value="HTH_29"/>
    <property type="match status" value="1"/>
</dbReference>
<proteinExistence type="predicted"/>
<gene>
    <name evidence="2" type="ORF">OKA04_04550</name>
</gene>
<accession>A0ABT3FL62</accession>
<evidence type="ECO:0000313" key="3">
    <source>
        <dbReference type="Proteomes" id="UP001207930"/>
    </source>
</evidence>
<keyword evidence="3" id="KW-1185">Reference proteome</keyword>
<sequence length="712" mass="79336">MSALSLAPLSLLRTLTPEQKTGLFQKLEAVQAVNAARYGTKGDVVKAAARDLRVSTQAVNKWVGDFNAHGAEALVDGRRKRGKERGLPEITQRWITEEYLRLQREDSGVEIYKLIRDRARLWGKTGNPKYAIPGLVEPPAMGAKGYPVGLSQETIRRYGPDAYQRALAHQGRKAASDLLPSIPDSRIGVSYLERIFFDDQVYDHMIQQPGWEKPMRPVGFNALDYLTGAFLDFHMRLRWWDENSESHRSLTQREFVWFVLGLLSSVGYRGDAKGTRLVFEHGTANSWSSESGRLKTHAGHASFESALSAFTGGKVTIDRSGKFNQATWSEMMFVPKSAGNFRFKAPIESMFRAVRTHGLLIPGATGRNADLMPAENYGLEREETKWLKLASKFPTHIAEAVQSNLFSFAEYYSAYRMIYAGINADPDHALKDWEALGFVMREWRWEQDPTGLWRPRAELARLAESAPHVAATFDLQRAENPGLVRTRRMSRAEAVRQSEMDPAIRTLDIHDFHNLLPLEWAHELKVTRERTLVVRDPLIKGTKALTYFTACRNERGHRISLSPGDQVLCHLNPFAPDSLIVLDQHGAPIGIAARIPDDVASNADLAQDLLAARALQTADADAPVRAAFQGVAERRREVKAHNEGLRDAAAGIVRQTPAEKASDTKRRNRVQQTASSVDTSGALDAWASSSRTGEPPAPAAEPKPADDFNPFA</sequence>
<protein>
    <submittedName>
        <fullName evidence="2">Helix-turn-helix domain-containing protein</fullName>
    </submittedName>
</protein>
<feature type="region of interest" description="Disordered" evidence="1">
    <location>
        <begin position="653"/>
        <end position="712"/>
    </location>
</feature>
<dbReference type="EMBL" id="JAPDDS010000002">
    <property type="protein sequence ID" value="MCW1883986.1"/>
    <property type="molecule type" value="Genomic_DNA"/>
</dbReference>
<organism evidence="2 3">
    <name type="scientific">Luteolibacter flavescens</name>
    <dbReference type="NCBI Taxonomy" id="1859460"/>
    <lineage>
        <taxon>Bacteria</taxon>
        <taxon>Pseudomonadati</taxon>
        <taxon>Verrucomicrobiota</taxon>
        <taxon>Verrucomicrobiia</taxon>
        <taxon>Verrucomicrobiales</taxon>
        <taxon>Verrucomicrobiaceae</taxon>
        <taxon>Luteolibacter</taxon>
    </lineage>
</organism>
<name>A0ABT3FL62_9BACT</name>
<evidence type="ECO:0000313" key="2">
    <source>
        <dbReference type="EMBL" id="MCW1883986.1"/>
    </source>
</evidence>
<dbReference type="RefSeq" id="WP_264499945.1">
    <property type="nucleotide sequence ID" value="NZ_JAPDDS010000002.1"/>
</dbReference>
<dbReference type="Proteomes" id="UP001207930">
    <property type="component" value="Unassembled WGS sequence"/>
</dbReference>